<keyword evidence="7" id="KW-0862">Zinc</keyword>
<dbReference type="GO" id="GO:0005694">
    <property type="term" value="C:chromosome"/>
    <property type="evidence" value="ECO:0007669"/>
    <property type="project" value="UniProtKB-SubCell"/>
</dbReference>
<dbReference type="Pfam" id="PF00856">
    <property type="entry name" value="SET"/>
    <property type="match status" value="1"/>
</dbReference>
<dbReference type="InterPro" id="IPR001214">
    <property type="entry name" value="SET_dom"/>
</dbReference>
<dbReference type="PANTHER" id="PTHR46223:SF3">
    <property type="entry name" value="HISTONE-LYSINE N-METHYLTRANSFERASE SET-23"/>
    <property type="match status" value="1"/>
</dbReference>
<feature type="domain" description="SET" evidence="8">
    <location>
        <begin position="177"/>
        <end position="383"/>
    </location>
</feature>
<reference evidence="10 11" key="1">
    <citation type="journal article" date="2017" name="Nature">
        <title>The Apostasia genome and the evolution of orchids.</title>
        <authorList>
            <person name="Zhang G.Q."/>
            <person name="Liu K.W."/>
            <person name="Li Z."/>
            <person name="Lohaus R."/>
            <person name="Hsiao Y.Y."/>
            <person name="Niu S.C."/>
            <person name="Wang J.Y."/>
            <person name="Lin Y.C."/>
            <person name="Xu Q."/>
            <person name="Chen L.J."/>
            <person name="Yoshida K."/>
            <person name="Fujiwara S."/>
            <person name="Wang Z.W."/>
            <person name="Zhang Y.Q."/>
            <person name="Mitsuda N."/>
            <person name="Wang M."/>
            <person name="Liu G.H."/>
            <person name="Pecoraro L."/>
            <person name="Huang H.X."/>
            <person name="Xiao X.J."/>
            <person name="Lin M."/>
            <person name="Wu X.Y."/>
            <person name="Wu W.L."/>
            <person name="Chen Y.Y."/>
            <person name="Chang S.B."/>
            <person name="Sakamoto S."/>
            <person name="Ohme-Takagi M."/>
            <person name="Yagi M."/>
            <person name="Zeng S.J."/>
            <person name="Shen C.Y."/>
            <person name="Yeh C.M."/>
            <person name="Luo Y.B."/>
            <person name="Tsai W.C."/>
            <person name="Van de Peer Y."/>
            <person name="Liu Z.J."/>
        </authorList>
    </citation>
    <scope>NUCLEOTIDE SEQUENCE [LARGE SCALE GENOMIC DNA]</scope>
    <source>
        <strain evidence="11">cv. Shenzhen</strain>
        <tissue evidence="10">Stem</tissue>
    </source>
</reference>
<keyword evidence="11" id="KW-1185">Reference proteome</keyword>
<evidence type="ECO:0000256" key="7">
    <source>
        <dbReference type="ARBA" id="ARBA00022833"/>
    </source>
</evidence>
<dbReference type="InterPro" id="IPR050973">
    <property type="entry name" value="H3K9_Histone-Lys_N-MTase"/>
</dbReference>
<dbReference type="SMART" id="SM00317">
    <property type="entry name" value="SET"/>
    <property type="match status" value="1"/>
</dbReference>
<dbReference type="EC" id="2.1.1.43" evidence="10"/>
<evidence type="ECO:0000256" key="2">
    <source>
        <dbReference type="ARBA" id="ARBA00022454"/>
    </source>
</evidence>
<dbReference type="PROSITE" id="PS50868">
    <property type="entry name" value="POST_SET"/>
    <property type="match status" value="1"/>
</dbReference>
<dbReference type="OrthoDB" id="5792673at2759"/>
<dbReference type="PANTHER" id="PTHR46223">
    <property type="entry name" value="HISTONE-LYSINE N-METHYLTRANSFERASE SUV39H"/>
    <property type="match status" value="1"/>
</dbReference>
<dbReference type="PROSITE" id="PS50280">
    <property type="entry name" value="SET"/>
    <property type="match status" value="1"/>
</dbReference>
<dbReference type="InterPro" id="IPR046341">
    <property type="entry name" value="SET_dom_sf"/>
</dbReference>
<keyword evidence="2" id="KW-0158">Chromosome</keyword>
<dbReference type="STRING" id="1088818.A0A2H9ZRB6"/>
<evidence type="ECO:0000256" key="5">
    <source>
        <dbReference type="ARBA" id="ARBA00022691"/>
    </source>
</evidence>
<dbReference type="SUPFAM" id="SSF82199">
    <property type="entry name" value="SET domain"/>
    <property type="match status" value="1"/>
</dbReference>
<dbReference type="Gene3D" id="2.170.270.10">
    <property type="entry name" value="SET domain"/>
    <property type="match status" value="2"/>
</dbReference>
<dbReference type="AlphaFoldDB" id="A0A2H9ZRB6"/>
<dbReference type="EMBL" id="KZ454794">
    <property type="protein sequence ID" value="PKA45829.1"/>
    <property type="molecule type" value="Genomic_DNA"/>
</dbReference>
<keyword evidence="4 10" id="KW-0808">Transferase</keyword>
<evidence type="ECO:0000313" key="10">
    <source>
        <dbReference type="EMBL" id="PKA45829.1"/>
    </source>
</evidence>
<evidence type="ECO:0000256" key="1">
    <source>
        <dbReference type="ARBA" id="ARBA00004286"/>
    </source>
</evidence>
<dbReference type="GO" id="GO:0046872">
    <property type="term" value="F:metal ion binding"/>
    <property type="evidence" value="ECO:0007669"/>
    <property type="project" value="UniProtKB-KW"/>
</dbReference>
<protein>
    <submittedName>
        <fullName evidence="10">Histone-lysine N-methyltransferase SUVR3</fullName>
        <ecNumber evidence="10">2.1.1.43</ecNumber>
    </submittedName>
</protein>
<name>A0A2H9ZRB6_9ASPA</name>
<evidence type="ECO:0000256" key="3">
    <source>
        <dbReference type="ARBA" id="ARBA00022603"/>
    </source>
</evidence>
<accession>A0A2H9ZRB6</accession>
<keyword evidence="5" id="KW-0949">S-adenosyl-L-methionine</keyword>
<keyword evidence="3 10" id="KW-0489">Methyltransferase</keyword>
<dbReference type="Proteomes" id="UP000236161">
    <property type="component" value="Unassembled WGS sequence"/>
</dbReference>
<proteinExistence type="predicted"/>
<organism evidence="10 11">
    <name type="scientific">Apostasia shenzhenica</name>
    <dbReference type="NCBI Taxonomy" id="1088818"/>
    <lineage>
        <taxon>Eukaryota</taxon>
        <taxon>Viridiplantae</taxon>
        <taxon>Streptophyta</taxon>
        <taxon>Embryophyta</taxon>
        <taxon>Tracheophyta</taxon>
        <taxon>Spermatophyta</taxon>
        <taxon>Magnoliopsida</taxon>
        <taxon>Liliopsida</taxon>
        <taxon>Asparagales</taxon>
        <taxon>Orchidaceae</taxon>
        <taxon>Apostasioideae</taxon>
        <taxon>Apostasia</taxon>
    </lineage>
</organism>
<dbReference type="GO" id="GO:0008168">
    <property type="term" value="F:methyltransferase activity"/>
    <property type="evidence" value="ECO:0007669"/>
    <property type="project" value="UniProtKB-KW"/>
</dbReference>
<evidence type="ECO:0000256" key="6">
    <source>
        <dbReference type="ARBA" id="ARBA00022723"/>
    </source>
</evidence>
<evidence type="ECO:0000313" key="11">
    <source>
        <dbReference type="Proteomes" id="UP000236161"/>
    </source>
</evidence>
<gene>
    <name evidence="10" type="primary">SUVR3</name>
    <name evidence="10" type="ORF">AXF42_Ash018380</name>
</gene>
<comment type="subcellular location">
    <subcellularLocation>
        <location evidence="1">Chromosome</location>
    </subcellularLocation>
</comment>
<evidence type="ECO:0000256" key="4">
    <source>
        <dbReference type="ARBA" id="ARBA00022679"/>
    </source>
</evidence>
<evidence type="ECO:0000259" key="9">
    <source>
        <dbReference type="PROSITE" id="PS50868"/>
    </source>
</evidence>
<keyword evidence="6" id="KW-0479">Metal-binding</keyword>
<feature type="domain" description="Post-SET" evidence="9">
    <location>
        <begin position="390"/>
        <end position="406"/>
    </location>
</feature>
<sequence>MSKTKLSNREAEETEQWAELVLPWLSPPTLAAAAATSRSLRCVAAAVTSRRAADAARGLELHPIPFLNPTPDSCPYAYFLYCRFPFLLRPPSSQPWGGGPGMPVFDPSSLAPVTSASAGLGNASGCRCADCSVEAGCPCSGSLDVQRTGMSLVSECGEECSCGLGCLNRTTQRGIRVRLKIVRDVKKGWGLHADQILRKGEFICEYAGSAWNLFGAGMVPQWTVSTENWRKGLTSLHFQDEESILSGLFLTRIGTGRTNLVPVSNLFHLLNLSTCERTAYSGEFVKIKEARRRLRAYDELASAGDFSHALLVVREHLPSGKTCMRINIDATNIGNVARFINHSCDGGNLLVVLVRNSGSILPRLCFFAAKDISEAEELTFSYGNTCARPNSLPCFCGKDACGGFLPSEDT</sequence>
<evidence type="ECO:0000259" key="8">
    <source>
        <dbReference type="PROSITE" id="PS50280"/>
    </source>
</evidence>
<dbReference type="GO" id="GO:0032259">
    <property type="term" value="P:methylation"/>
    <property type="evidence" value="ECO:0007669"/>
    <property type="project" value="UniProtKB-KW"/>
</dbReference>
<dbReference type="InterPro" id="IPR003616">
    <property type="entry name" value="Post-SET_dom"/>
</dbReference>